<evidence type="ECO:0000313" key="2">
    <source>
        <dbReference type="EnsemblMetazoa" id="CapteP79103"/>
    </source>
</evidence>
<gene>
    <name evidence="1" type="ORF">CAPTEDRAFT_79103</name>
</gene>
<feature type="non-terminal residue" evidence="1">
    <location>
        <position position="1"/>
    </location>
</feature>
<dbReference type="Proteomes" id="UP000014760">
    <property type="component" value="Unassembled WGS sequence"/>
</dbReference>
<evidence type="ECO:0008006" key="4">
    <source>
        <dbReference type="Google" id="ProtNLM"/>
    </source>
</evidence>
<name>R7TSR9_CAPTE</name>
<protein>
    <recommendedName>
        <fullName evidence="4">Reverse transcriptase domain-containing protein</fullName>
    </recommendedName>
</protein>
<reference evidence="3" key="1">
    <citation type="submission" date="2012-12" db="EMBL/GenBank/DDBJ databases">
        <authorList>
            <person name="Hellsten U."/>
            <person name="Grimwood J."/>
            <person name="Chapman J.A."/>
            <person name="Shapiro H."/>
            <person name="Aerts A."/>
            <person name="Otillar R.P."/>
            <person name="Terry A.Y."/>
            <person name="Boore J.L."/>
            <person name="Simakov O."/>
            <person name="Marletaz F."/>
            <person name="Cho S.-J."/>
            <person name="Edsinger-Gonzales E."/>
            <person name="Havlak P."/>
            <person name="Kuo D.-H."/>
            <person name="Larsson T."/>
            <person name="Lv J."/>
            <person name="Arendt D."/>
            <person name="Savage R."/>
            <person name="Osoegawa K."/>
            <person name="de Jong P."/>
            <person name="Lindberg D.R."/>
            <person name="Seaver E.C."/>
            <person name="Weisblat D.A."/>
            <person name="Putnam N.H."/>
            <person name="Grigoriev I.V."/>
            <person name="Rokhsar D.S."/>
        </authorList>
    </citation>
    <scope>NUCLEOTIDE SEQUENCE</scope>
    <source>
        <strain evidence="3">I ESC-2004</strain>
    </source>
</reference>
<dbReference type="PANTHER" id="PTHR19446">
    <property type="entry name" value="REVERSE TRANSCRIPTASES"/>
    <property type="match status" value="1"/>
</dbReference>
<evidence type="ECO:0000313" key="3">
    <source>
        <dbReference type="Proteomes" id="UP000014760"/>
    </source>
</evidence>
<feature type="non-terminal residue" evidence="1">
    <location>
        <position position="95"/>
    </location>
</feature>
<organism evidence="1">
    <name type="scientific">Capitella teleta</name>
    <name type="common">Polychaete worm</name>
    <dbReference type="NCBI Taxonomy" id="283909"/>
    <lineage>
        <taxon>Eukaryota</taxon>
        <taxon>Metazoa</taxon>
        <taxon>Spiralia</taxon>
        <taxon>Lophotrochozoa</taxon>
        <taxon>Annelida</taxon>
        <taxon>Polychaeta</taxon>
        <taxon>Sedentaria</taxon>
        <taxon>Scolecida</taxon>
        <taxon>Capitellidae</taxon>
        <taxon>Capitella</taxon>
    </lineage>
</organism>
<dbReference type="EMBL" id="AMQN01011233">
    <property type="status" value="NOT_ANNOTATED_CDS"/>
    <property type="molecule type" value="Genomic_DNA"/>
</dbReference>
<evidence type="ECO:0000313" key="1">
    <source>
        <dbReference type="EMBL" id="ELT96652.1"/>
    </source>
</evidence>
<dbReference type="HOGENOM" id="CLU_118269_2_1_1"/>
<accession>R7TSR9</accession>
<sequence>SEIDKIISSLESKHSTGQDNISTVLIKSLKGELIAPITLIANQMLTTSVFPNPLKIAKVKPLYKKGDRQLCNNYRPISLLPSISKILEKVMLLQL</sequence>
<dbReference type="OMA" id="ATWNSAN"/>
<dbReference type="EnsemblMetazoa" id="CapteT79103">
    <property type="protein sequence ID" value="CapteP79103"/>
    <property type="gene ID" value="CapteG79103"/>
</dbReference>
<dbReference type="EMBL" id="KB308771">
    <property type="protein sequence ID" value="ELT96652.1"/>
    <property type="molecule type" value="Genomic_DNA"/>
</dbReference>
<reference evidence="2" key="3">
    <citation type="submission" date="2015-06" db="UniProtKB">
        <authorList>
            <consortium name="EnsemblMetazoa"/>
        </authorList>
    </citation>
    <scope>IDENTIFICATION</scope>
</reference>
<dbReference type="OrthoDB" id="6152624at2759"/>
<reference evidence="1 3" key="2">
    <citation type="journal article" date="2013" name="Nature">
        <title>Insights into bilaterian evolution from three spiralian genomes.</title>
        <authorList>
            <person name="Simakov O."/>
            <person name="Marletaz F."/>
            <person name="Cho S.J."/>
            <person name="Edsinger-Gonzales E."/>
            <person name="Havlak P."/>
            <person name="Hellsten U."/>
            <person name="Kuo D.H."/>
            <person name="Larsson T."/>
            <person name="Lv J."/>
            <person name="Arendt D."/>
            <person name="Savage R."/>
            <person name="Osoegawa K."/>
            <person name="de Jong P."/>
            <person name="Grimwood J."/>
            <person name="Chapman J.A."/>
            <person name="Shapiro H."/>
            <person name="Aerts A."/>
            <person name="Otillar R.P."/>
            <person name="Terry A.Y."/>
            <person name="Boore J.L."/>
            <person name="Grigoriev I.V."/>
            <person name="Lindberg D.R."/>
            <person name="Seaver E.C."/>
            <person name="Weisblat D.A."/>
            <person name="Putnam N.H."/>
            <person name="Rokhsar D.S."/>
        </authorList>
    </citation>
    <scope>NUCLEOTIDE SEQUENCE</scope>
    <source>
        <strain evidence="1 3">I ESC-2004</strain>
    </source>
</reference>
<dbReference type="AlphaFoldDB" id="R7TSR9"/>
<keyword evidence="3" id="KW-1185">Reference proteome</keyword>
<proteinExistence type="predicted"/>